<feature type="chain" id="PRO_5041223193" description="Secreted protein" evidence="2">
    <location>
        <begin position="29"/>
        <end position="105"/>
    </location>
</feature>
<evidence type="ECO:0008006" key="5">
    <source>
        <dbReference type="Google" id="ProtNLM"/>
    </source>
</evidence>
<reference evidence="3" key="1">
    <citation type="submission" date="2023-06" db="EMBL/GenBank/DDBJ databases">
        <title>Genome-scale phylogeny and comparative genomics of the fungal order Sordariales.</title>
        <authorList>
            <consortium name="Lawrence Berkeley National Laboratory"/>
            <person name="Hensen N."/>
            <person name="Bonometti L."/>
            <person name="Westerberg I."/>
            <person name="Brannstrom I.O."/>
            <person name="Guillou S."/>
            <person name="Cros-Aarteil S."/>
            <person name="Calhoun S."/>
            <person name="Haridas S."/>
            <person name="Kuo A."/>
            <person name="Mondo S."/>
            <person name="Pangilinan J."/>
            <person name="Riley R."/>
            <person name="Labutti K."/>
            <person name="Andreopoulos B."/>
            <person name="Lipzen A."/>
            <person name="Chen C."/>
            <person name="Yanf M."/>
            <person name="Daum C."/>
            <person name="Ng V."/>
            <person name="Clum A."/>
            <person name="Steindorff A."/>
            <person name="Ohm R."/>
            <person name="Martin F."/>
            <person name="Silar P."/>
            <person name="Natvig D."/>
            <person name="Lalanne C."/>
            <person name="Gautier V."/>
            <person name="Ament-Velasquez S.L."/>
            <person name="Kruys A."/>
            <person name="Hutchinson M.I."/>
            <person name="Powell A.J."/>
            <person name="Barry K."/>
            <person name="Miller A.N."/>
            <person name="Grigoriev I.V."/>
            <person name="Debuchy R."/>
            <person name="Gladieux P."/>
            <person name="Thoren M.H."/>
            <person name="Johannesson H."/>
        </authorList>
    </citation>
    <scope>NUCLEOTIDE SEQUENCE</scope>
    <source>
        <strain evidence="3">SMH2532-1</strain>
    </source>
</reference>
<dbReference type="AlphaFoldDB" id="A0AA39Y0D1"/>
<evidence type="ECO:0000256" key="2">
    <source>
        <dbReference type="SAM" id="SignalP"/>
    </source>
</evidence>
<feature type="signal peptide" evidence="2">
    <location>
        <begin position="1"/>
        <end position="28"/>
    </location>
</feature>
<proteinExistence type="predicted"/>
<dbReference type="Proteomes" id="UP001174936">
    <property type="component" value="Unassembled WGS sequence"/>
</dbReference>
<accession>A0AA39Y0D1</accession>
<organism evidence="3 4">
    <name type="scientific">Cercophora newfieldiana</name>
    <dbReference type="NCBI Taxonomy" id="92897"/>
    <lineage>
        <taxon>Eukaryota</taxon>
        <taxon>Fungi</taxon>
        <taxon>Dikarya</taxon>
        <taxon>Ascomycota</taxon>
        <taxon>Pezizomycotina</taxon>
        <taxon>Sordariomycetes</taxon>
        <taxon>Sordariomycetidae</taxon>
        <taxon>Sordariales</taxon>
        <taxon>Lasiosphaeriaceae</taxon>
        <taxon>Cercophora</taxon>
    </lineage>
</organism>
<comment type="caution">
    <text evidence="3">The sequence shown here is derived from an EMBL/GenBank/DDBJ whole genome shotgun (WGS) entry which is preliminary data.</text>
</comment>
<dbReference type="EMBL" id="JAULSV010000005">
    <property type="protein sequence ID" value="KAK0643651.1"/>
    <property type="molecule type" value="Genomic_DNA"/>
</dbReference>
<keyword evidence="4" id="KW-1185">Reference proteome</keyword>
<name>A0AA39Y0D1_9PEZI</name>
<evidence type="ECO:0000313" key="3">
    <source>
        <dbReference type="EMBL" id="KAK0643651.1"/>
    </source>
</evidence>
<evidence type="ECO:0000313" key="4">
    <source>
        <dbReference type="Proteomes" id="UP001174936"/>
    </source>
</evidence>
<protein>
    <recommendedName>
        <fullName evidence="5">Secreted protein</fullName>
    </recommendedName>
</protein>
<sequence>MRLLRLIWLTLFSLLFFFFCLNLDPGTAKCGIQLPFCSTSSATGDASPSDAGHLRSSCGPKLEPPSPENGSSNEVVGALPTSRPPWALPLELGGQRNNQHGAWLW</sequence>
<evidence type="ECO:0000256" key="1">
    <source>
        <dbReference type="SAM" id="MobiDB-lite"/>
    </source>
</evidence>
<keyword evidence="2" id="KW-0732">Signal</keyword>
<gene>
    <name evidence="3" type="ORF">B0T16DRAFT_187182</name>
</gene>
<feature type="region of interest" description="Disordered" evidence="1">
    <location>
        <begin position="39"/>
        <end position="80"/>
    </location>
</feature>